<feature type="compositionally biased region" description="Basic residues" evidence="16">
    <location>
        <begin position="553"/>
        <end position="564"/>
    </location>
</feature>
<dbReference type="InterPro" id="IPR000217">
    <property type="entry name" value="Tubulin"/>
</dbReference>
<feature type="region of interest" description="Disordered" evidence="16">
    <location>
        <begin position="737"/>
        <end position="756"/>
    </location>
</feature>
<feature type="domain" description="Tubulin/FtsZ GTPase" evidence="17">
    <location>
        <begin position="1295"/>
        <end position="1492"/>
    </location>
</feature>
<keyword evidence="11" id="KW-0206">Cytoskeleton</keyword>
<dbReference type="SUPFAM" id="SSF52490">
    <property type="entry name" value="Tubulin nucleotide-binding domain-like"/>
    <property type="match status" value="2"/>
</dbReference>
<dbReference type="Proteomes" id="UP000219338">
    <property type="component" value="Unassembled WGS sequence"/>
</dbReference>
<dbReference type="InterPro" id="IPR037103">
    <property type="entry name" value="Tubulin/FtsZ-like_C"/>
</dbReference>
<dbReference type="InterPro" id="IPR003008">
    <property type="entry name" value="Tubulin_FtsZ_GTPase"/>
</dbReference>
<dbReference type="OrthoDB" id="1662883at2759"/>
<dbReference type="CDD" id="cd02186">
    <property type="entry name" value="alpha_tubulin"/>
    <property type="match status" value="2"/>
</dbReference>
<dbReference type="PROSITE" id="PS01174">
    <property type="entry name" value="LIPASE_GDXG_SER"/>
    <property type="match status" value="1"/>
</dbReference>
<dbReference type="Gene3D" id="1.10.287.600">
    <property type="entry name" value="Helix hairpin bin"/>
    <property type="match status" value="2"/>
</dbReference>
<keyword evidence="15" id="KW-0175">Coiled coil</keyword>
<keyword evidence="9" id="KW-0460">Magnesium</keyword>
<dbReference type="GO" id="GO:0007017">
    <property type="term" value="P:microtubule-based process"/>
    <property type="evidence" value="ECO:0007669"/>
    <property type="project" value="InterPro"/>
</dbReference>
<feature type="domain" description="Tubulin/FtsZ 2-layer sandwich" evidence="18">
    <location>
        <begin position="1494"/>
        <end position="1639"/>
    </location>
</feature>
<evidence type="ECO:0000256" key="13">
    <source>
        <dbReference type="ARBA" id="ARBA00071544"/>
    </source>
</evidence>
<feature type="compositionally biased region" description="Polar residues" evidence="16">
    <location>
        <begin position="356"/>
        <end position="372"/>
    </location>
</feature>
<protein>
    <recommendedName>
        <fullName evidence="13">Tubulin alpha chain</fullName>
    </recommendedName>
</protein>
<gene>
    <name evidence="19" type="ORF">ARMOST_05096</name>
</gene>
<evidence type="ECO:0000256" key="4">
    <source>
        <dbReference type="ARBA" id="ARBA00022490"/>
    </source>
</evidence>
<feature type="coiled-coil region" evidence="15">
    <location>
        <begin position="1664"/>
        <end position="1691"/>
    </location>
</feature>
<feature type="compositionally biased region" description="Low complexity" evidence="16">
    <location>
        <begin position="1291"/>
        <end position="1305"/>
    </location>
</feature>
<dbReference type="PANTHER" id="PTHR11588">
    <property type="entry name" value="TUBULIN"/>
    <property type="match status" value="1"/>
</dbReference>
<feature type="region of interest" description="Disordered" evidence="16">
    <location>
        <begin position="553"/>
        <end position="572"/>
    </location>
</feature>
<dbReference type="InterPro" id="IPR033140">
    <property type="entry name" value="Lipase_GDXG_put_SER_AS"/>
</dbReference>
<dbReference type="SUPFAM" id="SSF53474">
    <property type="entry name" value="alpha/beta-Hydrolases"/>
    <property type="match status" value="1"/>
</dbReference>
<feature type="region of interest" description="Disordered" evidence="16">
    <location>
        <begin position="313"/>
        <end position="390"/>
    </location>
</feature>
<evidence type="ECO:0000256" key="11">
    <source>
        <dbReference type="ARBA" id="ARBA00023212"/>
    </source>
</evidence>
<reference evidence="20" key="1">
    <citation type="journal article" date="2017" name="Nat. Ecol. Evol.">
        <title>Genome expansion and lineage-specific genetic innovations in the forest pathogenic fungi Armillaria.</title>
        <authorList>
            <person name="Sipos G."/>
            <person name="Prasanna A.N."/>
            <person name="Walter M.C."/>
            <person name="O'Connor E."/>
            <person name="Balint B."/>
            <person name="Krizsan K."/>
            <person name="Kiss B."/>
            <person name="Hess J."/>
            <person name="Varga T."/>
            <person name="Slot J."/>
            <person name="Riley R."/>
            <person name="Boka B."/>
            <person name="Rigling D."/>
            <person name="Barry K."/>
            <person name="Lee J."/>
            <person name="Mihaltcheva S."/>
            <person name="LaButti K."/>
            <person name="Lipzen A."/>
            <person name="Waldron R."/>
            <person name="Moloney N.M."/>
            <person name="Sperisen C."/>
            <person name="Kredics L."/>
            <person name="Vagvoelgyi C."/>
            <person name="Patrignani A."/>
            <person name="Fitzpatrick D."/>
            <person name="Nagy I."/>
            <person name="Doyle S."/>
            <person name="Anderson J.B."/>
            <person name="Grigoriev I.V."/>
            <person name="Gueldener U."/>
            <person name="Muensterkoetter M."/>
            <person name="Nagy L.G."/>
        </authorList>
    </citation>
    <scope>NUCLEOTIDE SEQUENCE [LARGE SCALE GENOMIC DNA]</scope>
    <source>
        <strain evidence="20">C18/9</strain>
    </source>
</reference>
<evidence type="ECO:0000256" key="5">
    <source>
        <dbReference type="ARBA" id="ARBA00022701"/>
    </source>
</evidence>
<comment type="cofactor">
    <cofactor evidence="1">
        <name>Mg(2+)</name>
        <dbReference type="ChEBI" id="CHEBI:18420"/>
    </cofactor>
</comment>
<feature type="domain" description="Tubulin/FtsZ GTPase" evidence="17">
    <location>
        <begin position="871"/>
        <end position="1068"/>
    </location>
</feature>
<dbReference type="InterPro" id="IPR008280">
    <property type="entry name" value="Tub_FtsZ_C"/>
</dbReference>
<evidence type="ECO:0000256" key="1">
    <source>
        <dbReference type="ARBA" id="ARBA00001946"/>
    </source>
</evidence>
<evidence type="ECO:0000256" key="2">
    <source>
        <dbReference type="ARBA" id="ARBA00004245"/>
    </source>
</evidence>
<dbReference type="InterPro" id="IPR036525">
    <property type="entry name" value="Tubulin/FtsZ_GTPase_sf"/>
</dbReference>
<dbReference type="Gene3D" id="3.40.50.1440">
    <property type="entry name" value="Tubulin/FtsZ, GTPase domain"/>
    <property type="match status" value="2"/>
</dbReference>
<dbReference type="GO" id="GO:0046872">
    <property type="term" value="F:metal ion binding"/>
    <property type="evidence" value="ECO:0007669"/>
    <property type="project" value="UniProtKB-KW"/>
</dbReference>
<dbReference type="GO" id="GO:0005525">
    <property type="term" value="F:GTP binding"/>
    <property type="evidence" value="ECO:0007669"/>
    <property type="project" value="UniProtKB-KW"/>
</dbReference>
<feature type="domain" description="Tubulin/FtsZ 2-layer sandwich" evidence="18">
    <location>
        <begin position="1070"/>
        <end position="1215"/>
    </location>
</feature>
<dbReference type="InterPro" id="IPR018316">
    <property type="entry name" value="Tubulin/FtsZ_2-layer-sand-dom"/>
</dbReference>
<dbReference type="GO" id="GO:0005200">
    <property type="term" value="F:structural constituent of cytoskeleton"/>
    <property type="evidence" value="ECO:0007669"/>
    <property type="project" value="InterPro"/>
</dbReference>
<keyword evidence="7" id="KW-0547">Nucleotide-binding</keyword>
<dbReference type="SMART" id="SM00865">
    <property type="entry name" value="Tubulin_C"/>
    <property type="match status" value="2"/>
</dbReference>
<comment type="subcellular location">
    <subcellularLocation>
        <location evidence="2">Cytoplasm</location>
        <location evidence="2">Cytoskeleton</location>
    </subcellularLocation>
</comment>
<keyword evidence="10" id="KW-0342">GTP-binding</keyword>
<evidence type="ECO:0000256" key="6">
    <source>
        <dbReference type="ARBA" id="ARBA00022723"/>
    </source>
</evidence>
<evidence type="ECO:0000256" key="9">
    <source>
        <dbReference type="ARBA" id="ARBA00022842"/>
    </source>
</evidence>
<dbReference type="Gene3D" id="3.30.1330.20">
    <property type="entry name" value="Tubulin/FtsZ, C-terminal domain"/>
    <property type="match status" value="2"/>
</dbReference>
<dbReference type="InterPro" id="IPR017975">
    <property type="entry name" value="Tubulin_CS"/>
</dbReference>
<comment type="similarity">
    <text evidence="3">Belongs to the tubulin family.</text>
</comment>
<dbReference type="GO" id="GO:0005874">
    <property type="term" value="C:microtubule"/>
    <property type="evidence" value="ECO:0007669"/>
    <property type="project" value="UniProtKB-KW"/>
</dbReference>
<dbReference type="InterPro" id="IPR002452">
    <property type="entry name" value="Alpha_tubulin"/>
</dbReference>
<evidence type="ECO:0000256" key="3">
    <source>
        <dbReference type="ARBA" id="ARBA00009636"/>
    </source>
</evidence>
<sequence length="1694" mass="188108">MTVSTISSAVHITPVAIKTFFAHGKRRAKKYKNGDTEEDPKDDIFFDEAFHIVKAFIEMGTRNTIESLQAFTNTHVPAPYWASVSPVRIPLSSCNQAADILIDWFGPDELKQVVGGERWWQVRGLDGVDGEWITETDYLSDLNVKNDKNMSKDDQDILRMEHLDRVMLYVHGGYFWGSINTHRYQIIRYARKFRGRAFAVNYRKAPQYPWPCPLQDVLAAYLFLIRPPPNALHKAIPPSKVVFAGDSAGGGLCLTVLTILRDMGLPSPAGAVLISPWVDLTHSFPSVMNNVDTDIIPAHGFLAKPSTLWPVDLLPPKDGRVQPTTSKLPPGPGHADTLKPSVSRLQHEQRHKEQPQSDAPNAYATKSSTPTDQGRHGDFQPKPPKVLMDNKDDIPLELKSQIQLYATTEQLTHPSVSPVLQGSLGNLPPLYILAGDGEVLRDEIIYLAHRAACPSEYPVRDGVTKDSKRQSSNSKNFMTPTKVHLQVFDGMCHVLTVFSFTDSAKYAYRSIAEFVRHVTDNDEAHLSRNPFPELHRPVSSVWSHDYELDPHRRNRGSRFSRMKKSGPSEAQSSDNIVDINLYKEGVQNLVEEIGCDNAELRSAVDVKNATVDIPGITMIRERVDIWGKTRSMEPKEEIPALRIRPEEIGLIREAPAIRWVKGQEEWDATFKNSAQKAIRQRRTLEAKASKLFERAKEQGLVLLSGRSDISQKSHGIRASHVKSTSDQSIDGTIQEDRRWGPFDLDDETPPPSAIAGRRDTPEALALLKKCIYHTAPVTHETVPKLSARDAFRAAFDPHDDPTRPPRQSVSEQQVRTHVIPVHGLRLWDALVGYFMRESSKKALDGELYTVEHGLSPDGRLSDGAVANDDGFSTFFSETSSGKHVPRSLYVDLEPNVIDEVKTGTYRSLFHPETLINGKEDAASNYARGHYTIGKEMIDIVMDRVRRLADNCSGLQGFFVFHSFGGGTGSGFGALILERLSTDYGKKSKLEFSVYPAPTLANSVVEPYNSVLTTHTTLEHSDCSFMVDNEAIYDICKKNLGISSPGLTNLNRLIAQVVSSITASLRFDGSLNVDLNEFQTNLVPFPRIHFPLATFAPIISAEKAHHEQNSVADMTFSCFETGNQMVKCDPREGKYMACALLYRGDVVPKDVNAAVAIIKTKRTIQFVDWCPTGFKLGICNEPPAHVPGGDLAKVTRSMCMLSNTTAISSAWSRLDHKFDLLYSKRAFVHWYVGEGMEEGEFSEAREDLAALEKDYEEVGIDSADIEEAGELYTLEHGLSPDGRLGPDSPSHSDSGFSTFFSETGSGKHVPRSLYVDLEPGAIDDVKTGPYRSLFHPETMISGKEDAANNYARGHYTVGKELIDPVMDKLRRLADNCSGLQGFFVFHSFGGGTGSGFGALLMERLSTDYGKKSKLEFCVYPAPQLSSSVVEPYNSVLTTHTTLEHSDCSFMVDNEAIYDICKTKLGVVSPSFSNLNRLVAQVVSSITASLRFDGSLNVDLNEFQTNLVPFPRIHFPLATYAPLLSVEKATHEQNSVAEMTFSCFETGNQMVKCDPKEGKYMACALLYRGDVVPKDVTAAVATIKTKRTIQFVDWCPTGFKLGVCNEPSACVPGGDLAKTTRSLCMLSNTTAIAVAWNRLDYKFDLMYSKRAFVHWYVGEGMEEGEFSEAREDLAALEKDYEEVGTDSADAEEDGEY</sequence>
<evidence type="ECO:0000256" key="14">
    <source>
        <dbReference type="PROSITE-ProRule" id="PRU10038"/>
    </source>
</evidence>
<dbReference type="SUPFAM" id="SSF55307">
    <property type="entry name" value="Tubulin C-terminal domain-like"/>
    <property type="match status" value="2"/>
</dbReference>
<evidence type="ECO:0000256" key="12">
    <source>
        <dbReference type="ARBA" id="ARBA00049117"/>
    </source>
</evidence>
<feature type="active site" evidence="14">
    <location>
        <position position="247"/>
    </location>
</feature>
<evidence type="ECO:0000256" key="16">
    <source>
        <dbReference type="SAM" id="MobiDB-lite"/>
    </source>
</evidence>
<dbReference type="PROSITE" id="PS00227">
    <property type="entry name" value="TUBULIN"/>
    <property type="match status" value="2"/>
</dbReference>
<evidence type="ECO:0000256" key="10">
    <source>
        <dbReference type="ARBA" id="ARBA00023134"/>
    </source>
</evidence>
<evidence type="ECO:0000256" key="15">
    <source>
        <dbReference type="SAM" id="Coils"/>
    </source>
</evidence>
<dbReference type="EMBL" id="FUEG01000003">
    <property type="protein sequence ID" value="SJL01773.1"/>
    <property type="molecule type" value="Genomic_DNA"/>
</dbReference>
<dbReference type="SMART" id="SM00864">
    <property type="entry name" value="Tubulin"/>
    <property type="match status" value="2"/>
</dbReference>
<feature type="compositionally biased region" description="Basic and acidic residues" evidence="16">
    <location>
        <begin position="345"/>
        <end position="355"/>
    </location>
</feature>
<dbReference type="Pfam" id="PF07859">
    <property type="entry name" value="Abhydrolase_3"/>
    <property type="match status" value="1"/>
</dbReference>
<dbReference type="InterPro" id="IPR029058">
    <property type="entry name" value="AB_hydrolase_fold"/>
</dbReference>
<evidence type="ECO:0000259" key="18">
    <source>
        <dbReference type="SMART" id="SM00865"/>
    </source>
</evidence>
<evidence type="ECO:0000259" key="17">
    <source>
        <dbReference type="SMART" id="SM00864"/>
    </source>
</evidence>
<comment type="catalytic activity">
    <reaction evidence="12">
        <text>GTP + H2O = GDP + phosphate + H(+)</text>
        <dbReference type="Rhea" id="RHEA:19669"/>
        <dbReference type="ChEBI" id="CHEBI:15377"/>
        <dbReference type="ChEBI" id="CHEBI:15378"/>
        <dbReference type="ChEBI" id="CHEBI:37565"/>
        <dbReference type="ChEBI" id="CHEBI:43474"/>
        <dbReference type="ChEBI" id="CHEBI:58189"/>
    </reaction>
    <physiologicalReaction direction="left-to-right" evidence="12">
        <dbReference type="Rhea" id="RHEA:19670"/>
    </physiologicalReaction>
</comment>
<accession>A0A284QZ78</accession>
<dbReference type="FunFam" id="3.40.50.1440:FF:000007">
    <property type="entry name" value="Tubulin alpha chain"/>
    <property type="match status" value="2"/>
</dbReference>
<feature type="region of interest" description="Disordered" evidence="16">
    <location>
        <begin position="1275"/>
        <end position="1307"/>
    </location>
</feature>
<dbReference type="PRINTS" id="PR01161">
    <property type="entry name" value="TUBULIN"/>
</dbReference>
<dbReference type="OMA" id="GEWITEN"/>
<evidence type="ECO:0000313" key="20">
    <source>
        <dbReference type="Proteomes" id="UP000219338"/>
    </source>
</evidence>
<dbReference type="InterPro" id="IPR023123">
    <property type="entry name" value="Tubulin_C"/>
</dbReference>
<evidence type="ECO:0000256" key="7">
    <source>
        <dbReference type="ARBA" id="ARBA00022741"/>
    </source>
</evidence>
<name>A0A284QZ78_ARMOS</name>
<dbReference type="Pfam" id="PF03953">
    <property type="entry name" value="Tubulin_C"/>
    <property type="match status" value="2"/>
</dbReference>
<evidence type="ECO:0000313" key="19">
    <source>
        <dbReference type="EMBL" id="SJL01773.1"/>
    </source>
</evidence>
<keyword evidence="8" id="KW-0378">Hydrolase</keyword>
<dbReference type="FunFam" id="1.10.287.600:FF:000005">
    <property type="entry name" value="Tubulin alpha chain"/>
    <property type="match status" value="2"/>
</dbReference>
<dbReference type="FunFam" id="3.30.1330.20:FF:000001">
    <property type="entry name" value="Tubulin alpha chain"/>
    <property type="match status" value="2"/>
</dbReference>
<dbReference type="Pfam" id="PF00091">
    <property type="entry name" value="Tubulin"/>
    <property type="match status" value="2"/>
</dbReference>
<keyword evidence="6" id="KW-0479">Metal-binding</keyword>
<dbReference type="Gene3D" id="3.40.50.1820">
    <property type="entry name" value="alpha/beta hydrolase"/>
    <property type="match status" value="2"/>
</dbReference>
<dbReference type="GO" id="GO:0016787">
    <property type="term" value="F:hydrolase activity"/>
    <property type="evidence" value="ECO:0007669"/>
    <property type="project" value="UniProtKB-KW"/>
</dbReference>
<proteinExistence type="inferred from homology"/>
<keyword evidence="20" id="KW-1185">Reference proteome</keyword>
<dbReference type="InterPro" id="IPR013094">
    <property type="entry name" value="AB_hydrolase_3"/>
</dbReference>
<organism evidence="19 20">
    <name type="scientific">Armillaria ostoyae</name>
    <name type="common">Armillaria root rot fungus</name>
    <dbReference type="NCBI Taxonomy" id="47428"/>
    <lineage>
        <taxon>Eukaryota</taxon>
        <taxon>Fungi</taxon>
        <taxon>Dikarya</taxon>
        <taxon>Basidiomycota</taxon>
        <taxon>Agaricomycotina</taxon>
        <taxon>Agaricomycetes</taxon>
        <taxon>Agaricomycetidae</taxon>
        <taxon>Agaricales</taxon>
        <taxon>Marasmiineae</taxon>
        <taxon>Physalacriaceae</taxon>
        <taxon>Armillaria</taxon>
    </lineage>
</organism>
<dbReference type="STRING" id="47428.A0A284QZ78"/>
<dbReference type="PRINTS" id="PR01162">
    <property type="entry name" value="ALPHATUBULIN"/>
</dbReference>
<keyword evidence="4" id="KW-0963">Cytoplasm</keyword>
<keyword evidence="5" id="KW-0493">Microtubule</keyword>
<evidence type="ECO:0000256" key="8">
    <source>
        <dbReference type="ARBA" id="ARBA00022801"/>
    </source>
</evidence>